<reference evidence="9 10" key="1">
    <citation type="submission" date="2017-12" db="EMBL/GenBank/DDBJ databases">
        <authorList>
            <person name="Pombert J.-F."/>
            <person name="Haag K.L."/>
            <person name="Ebert D."/>
        </authorList>
    </citation>
    <scope>NUCLEOTIDE SEQUENCE [LARGE SCALE GENOMIC DNA]</scope>
    <source>
        <strain evidence="9">IL-BN-2</strain>
    </source>
</reference>
<feature type="non-terminal residue" evidence="9">
    <location>
        <position position="1"/>
    </location>
</feature>
<dbReference type="InterPro" id="IPR023405">
    <property type="entry name" value="Topo_IA_core_domain"/>
</dbReference>
<dbReference type="PROSITE" id="PS00396">
    <property type="entry name" value="TOPO_IA_1"/>
    <property type="match status" value="1"/>
</dbReference>
<evidence type="ECO:0000313" key="10">
    <source>
        <dbReference type="Proteomes" id="UP000293045"/>
    </source>
</evidence>
<feature type="domain" description="Topo IA-type catalytic" evidence="8">
    <location>
        <begin position="116"/>
        <end position="552"/>
    </location>
</feature>
<dbReference type="GO" id="GO:0003917">
    <property type="term" value="F:DNA topoisomerase type I (single strand cut, ATP-independent) activity"/>
    <property type="evidence" value="ECO:0007669"/>
    <property type="project" value="UniProtKB-EC"/>
</dbReference>
<gene>
    <name evidence="9" type="ORF">CWI39_2576p0010</name>
</gene>
<evidence type="ECO:0000256" key="1">
    <source>
        <dbReference type="ARBA" id="ARBA00000213"/>
    </source>
</evidence>
<dbReference type="PROSITE" id="PS52039">
    <property type="entry name" value="TOPO_IA_2"/>
    <property type="match status" value="1"/>
</dbReference>
<dbReference type="GO" id="GO:0003677">
    <property type="term" value="F:DNA binding"/>
    <property type="evidence" value="ECO:0007669"/>
    <property type="project" value="UniProtKB-KW"/>
</dbReference>
<evidence type="ECO:0000313" key="9">
    <source>
        <dbReference type="EMBL" id="TBT98120.1"/>
    </source>
</evidence>
<keyword evidence="4 7" id="KW-0799">Topoisomerase</keyword>
<dbReference type="Gene3D" id="2.70.20.10">
    <property type="entry name" value="Topoisomerase I, domain 3"/>
    <property type="match status" value="1"/>
</dbReference>
<dbReference type="SMART" id="SM00437">
    <property type="entry name" value="TOP1Ac"/>
    <property type="match status" value="1"/>
</dbReference>
<dbReference type="EC" id="5.6.2.1" evidence="3 7"/>
<dbReference type="InterPro" id="IPR013826">
    <property type="entry name" value="Topo_IA_cen_sub3"/>
</dbReference>
<dbReference type="GO" id="GO:0006281">
    <property type="term" value="P:DNA repair"/>
    <property type="evidence" value="ECO:0007669"/>
    <property type="project" value="TreeGrafter"/>
</dbReference>
<dbReference type="VEuPathDB" id="MicrosporidiaDB:CWI39_2576p0010"/>
<evidence type="ECO:0000256" key="4">
    <source>
        <dbReference type="ARBA" id="ARBA00023029"/>
    </source>
</evidence>
<evidence type="ECO:0000259" key="8">
    <source>
        <dbReference type="PROSITE" id="PS52039"/>
    </source>
</evidence>
<dbReference type="SUPFAM" id="SSF56712">
    <property type="entry name" value="Prokaryotic type I DNA topoisomerase"/>
    <property type="match status" value="1"/>
</dbReference>
<dbReference type="Proteomes" id="UP000293045">
    <property type="component" value="Unassembled WGS sequence"/>
</dbReference>
<dbReference type="Gene3D" id="1.10.290.10">
    <property type="entry name" value="Topoisomerase I, domain 4"/>
    <property type="match status" value="1"/>
</dbReference>
<keyword evidence="5 7" id="KW-0238">DNA-binding</keyword>
<name>A0A4Q9KV08_9MICR</name>
<organism evidence="9 10">
    <name type="scientific">Hamiltosporidium magnivora</name>
    <dbReference type="NCBI Taxonomy" id="148818"/>
    <lineage>
        <taxon>Eukaryota</taxon>
        <taxon>Fungi</taxon>
        <taxon>Fungi incertae sedis</taxon>
        <taxon>Microsporidia</taxon>
        <taxon>Dubosqiidae</taxon>
        <taxon>Hamiltosporidium</taxon>
    </lineage>
</organism>
<dbReference type="InterPro" id="IPR013497">
    <property type="entry name" value="Topo_IA_cen"/>
</dbReference>
<protein>
    <recommendedName>
        <fullName evidence="3 7">DNA topoisomerase</fullName>
        <ecNumber evidence="3 7">5.6.2.1</ecNumber>
    </recommendedName>
</protein>
<dbReference type="Gene3D" id="3.40.50.140">
    <property type="match status" value="1"/>
</dbReference>
<evidence type="ECO:0000256" key="5">
    <source>
        <dbReference type="ARBA" id="ARBA00023125"/>
    </source>
</evidence>
<accession>A0A4Q9KV08</accession>
<dbReference type="InterPro" id="IPR000380">
    <property type="entry name" value="Topo_IA"/>
</dbReference>
<dbReference type="SMART" id="SM00436">
    <property type="entry name" value="TOP1Bc"/>
    <property type="match status" value="1"/>
</dbReference>
<dbReference type="PANTHER" id="PTHR11390">
    <property type="entry name" value="PROKARYOTIC DNA TOPOISOMERASE"/>
    <property type="match status" value="1"/>
</dbReference>
<comment type="similarity">
    <text evidence="2 7">Belongs to the type IA topoisomerase family.</text>
</comment>
<dbReference type="PRINTS" id="PR00417">
    <property type="entry name" value="PRTPISMRASEI"/>
</dbReference>
<comment type="function">
    <text evidence="7">Introduces a single-strand break via transesterification at a target site in duplex DNA. Releases the supercoiling and torsional tension of DNA introduced during the DNA replication and transcription by transiently cleaving and rejoining one strand of the DNA duplex. The scissile phosphodiester is attacked by the catalytic tyrosine of the enzyme, resulting in the formation of a DNA-(5'-phosphotyrosyl)-enzyme intermediate and the expulsion of a 3'-OH DNA strand.</text>
</comment>
<dbReference type="GO" id="GO:0006310">
    <property type="term" value="P:DNA recombination"/>
    <property type="evidence" value="ECO:0007669"/>
    <property type="project" value="TreeGrafter"/>
</dbReference>
<proteinExistence type="inferred from homology"/>
<comment type="catalytic activity">
    <reaction evidence="1 7">
        <text>ATP-independent breakage of single-stranded DNA, followed by passage and rejoining.</text>
        <dbReference type="EC" id="5.6.2.1"/>
    </reaction>
</comment>
<dbReference type="PANTHER" id="PTHR11390:SF21">
    <property type="entry name" value="DNA TOPOISOMERASE 3-ALPHA"/>
    <property type="match status" value="1"/>
</dbReference>
<evidence type="ECO:0000256" key="7">
    <source>
        <dbReference type="RuleBase" id="RU362092"/>
    </source>
</evidence>
<evidence type="ECO:0000256" key="2">
    <source>
        <dbReference type="ARBA" id="ARBA00009446"/>
    </source>
</evidence>
<evidence type="ECO:0000256" key="3">
    <source>
        <dbReference type="ARBA" id="ARBA00012891"/>
    </source>
</evidence>
<evidence type="ECO:0000256" key="6">
    <source>
        <dbReference type="ARBA" id="ARBA00023235"/>
    </source>
</evidence>
<dbReference type="EMBL" id="PIXR01002576">
    <property type="protein sequence ID" value="TBT98120.1"/>
    <property type="molecule type" value="Genomic_DNA"/>
</dbReference>
<dbReference type="InterPro" id="IPR023406">
    <property type="entry name" value="Topo_IA_AS"/>
</dbReference>
<dbReference type="Pfam" id="PF01131">
    <property type="entry name" value="Topoisom_bac"/>
    <property type="match status" value="1"/>
</dbReference>
<feature type="non-terminal residue" evidence="9">
    <location>
        <position position="638"/>
    </location>
</feature>
<dbReference type="InterPro" id="IPR013824">
    <property type="entry name" value="Topo_IA_cen_sub1"/>
</dbReference>
<keyword evidence="6 7" id="KW-0413">Isomerase</keyword>
<comment type="caution">
    <text evidence="9">The sequence shown here is derived from an EMBL/GenBank/DDBJ whole genome shotgun (WGS) entry which is preliminary data.</text>
</comment>
<dbReference type="GO" id="GO:0006265">
    <property type="term" value="P:DNA topological change"/>
    <property type="evidence" value="ECO:0007669"/>
    <property type="project" value="InterPro"/>
</dbReference>
<dbReference type="AlphaFoldDB" id="A0A4Q9KV08"/>
<dbReference type="InterPro" id="IPR003602">
    <property type="entry name" value="Topo_IA_DNA-bd_dom"/>
</dbReference>
<dbReference type="Gene3D" id="1.10.460.10">
    <property type="entry name" value="Topoisomerase I, domain 2"/>
    <property type="match status" value="1"/>
</dbReference>
<dbReference type="InterPro" id="IPR003601">
    <property type="entry name" value="Topo_IA_2"/>
</dbReference>
<sequence>VKLANDKTYTKKEKWEMTYLPLILNKQSFIYQSEEKHEKHIGIIKSLIDQSDLVINGTDADREGELIFRTIKKVTSFSKPFKRLWLNSLEASDVKKGLNNLIEYSNEVDKTIKTDIAKTSLAAELRQQFDWLVGVNGTQTMTLTAGKGRLLTIGRVQSVVLKIITERYLENKSHQKTYTFQILSEHKELSQTFISKTKIFETENECNSNFSKLGKEYKVTDYNESIVKEHPPLLYSLNTLIMEGNEMFKYSSMEILDICQKLYDNKMITYPRTDCCYINEEKYEKMNQVIPELASSLLGIEVGLNPKPKSVDNTKLDSSHDAIVPTGITDYYMQLTEKEKNLYHLIIIKTIESFDYEAKYNQKVMKLDNNAIEFVATSKTVNNLGFKKYRKEYFSTKDDEETESKDLPKYAIGAILTGTPKINKIESKPKPLYTGATLTTTLMKIGQHLKKEGWNLEEIEKQIPIKEVELGTDNTRVHIIKRLIDLNYIELKHNKYYPTELGLKYYELIKDLEVVNVITTINNEINLRKIEKGEMTENEFRTEMEKYIVSIVEDIKTKGEASTIDFNQKKEYGKCLLCDGKMLKGEKSFYCSNWKIKECKCVIWRKQFNKQLTDQTIIDLIQSKKSKEIKGFKNSSGV</sequence>
<dbReference type="InterPro" id="IPR013825">
    <property type="entry name" value="Topo_IA_cen_sub2"/>
</dbReference>